<dbReference type="SUPFAM" id="SSF118220">
    <property type="entry name" value="Connexin43"/>
    <property type="match status" value="1"/>
</dbReference>
<organism evidence="2 3">
    <name type="scientific">Phrynocephalus forsythii</name>
    <dbReference type="NCBI Taxonomy" id="171643"/>
    <lineage>
        <taxon>Eukaryota</taxon>
        <taxon>Metazoa</taxon>
        <taxon>Chordata</taxon>
        <taxon>Craniata</taxon>
        <taxon>Vertebrata</taxon>
        <taxon>Euteleostomi</taxon>
        <taxon>Lepidosauria</taxon>
        <taxon>Squamata</taxon>
        <taxon>Bifurcata</taxon>
        <taxon>Unidentata</taxon>
        <taxon>Episquamata</taxon>
        <taxon>Toxicofera</taxon>
        <taxon>Iguania</taxon>
        <taxon>Acrodonta</taxon>
        <taxon>Agamidae</taxon>
        <taxon>Agaminae</taxon>
        <taxon>Phrynocephalus</taxon>
    </lineage>
</organism>
<protein>
    <submittedName>
        <fullName evidence="2">Uncharacterized protein</fullName>
    </submittedName>
</protein>
<evidence type="ECO:0000313" key="2">
    <source>
        <dbReference type="EMBL" id="KAJ7320171.1"/>
    </source>
</evidence>
<dbReference type="Proteomes" id="UP001142489">
    <property type="component" value="Unassembled WGS sequence"/>
</dbReference>
<feature type="compositionally biased region" description="Low complexity" evidence="1">
    <location>
        <begin position="160"/>
        <end position="177"/>
    </location>
</feature>
<keyword evidence="3" id="KW-1185">Reference proteome</keyword>
<proteinExistence type="predicted"/>
<reference evidence="2" key="1">
    <citation type="journal article" date="2023" name="DNA Res.">
        <title>Chromosome-level genome assembly of Phrynocephalus forsythii using third-generation DNA sequencing and Hi-C analysis.</title>
        <authorList>
            <person name="Qi Y."/>
            <person name="Zhao W."/>
            <person name="Zhao Y."/>
            <person name="Niu C."/>
            <person name="Cao S."/>
            <person name="Zhang Y."/>
        </authorList>
    </citation>
    <scope>NUCLEOTIDE SEQUENCE</scope>
    <source>
        <tissue evidence="2">Muscle</tissue>
    </source>
</reference>
<feature type="region of interest" description="Disordered" evidence="1">
    <location>
        <begin position="153"/>
        <end position="266"/>
    </location>
</feature>
<evidence type="ECO:0000313" key="3">
    <source>
        <dbReference type="Proteomes" id="UP001142489"/>
    </source>
</evidence>
<dbReference type="AlphaFoldDB" id="A0A9Q0XMC9"/>
<comment type="caution">
    <text evidence="2">The sequence shown here is derived from an EMBL/GenBank/DDBJ whole genome shotgun (WGS) entry which is preliminary data.</text>
</comment>
<accession>A0A9Q0XMC9</accession>
<dbReference type="EMBL" id="JAPFRF010000010">
    <property type="protein sequence ID" value="KAJ7320171.1"/>
    <property type="molecule type" value="Genomic_DNA"/>
</dbReference>
<evidence type="ECO:0000256" key="1">
    <source>
        <dbReference type="SAM" id="MobiDB-lite"/>
    </source>
</evidence>
<gene>
    <name evidence="2" type="ORF">JRQ81_019682</name>
</gene>
<dbReference type="InterPro" id="IPR034634">
    <property type="entry name" value="Connexin_C"/>
</dbReference>
<name>A0A9Q0XMC9_9SAUR</name>
<sequence>MFEMYHLGWKKFKQGMTSRAIQAAPAFTTIEAITSEVENSKPVLLSELPPAAEAPVASVTVPETRAITPLTFPQTELPHYAEATSRPPQPVPVSTSLAGYPAGEERLKPIRHTAISTPVATTSSMPSPSPGVNSYFNNHALAHEQNWANLAVEQQQRKTPVSSSLNSSTPSSFQPSHPEQEEPSELPLHPPSPSPVAAANSSSISTSLSGGSGSKWGGEGEEDDRSMPATCTLVEMHDPPLLPDTRRLSRASKSSSSRARSDDLTV</sequence>